<dbReference type="Proteomes" id="UP000078103">
    <property type="component" value="Unassembled WGS sequence"/>
</dbReference>
<organism evidence="5 6">
    <name type="scientific">Eikenella corrodens</name>
    <dbReference type="NCBI Taxonomy" id="539"/>
    <lineage>
        <taxon>Bacteria</taxon>
        <taxon>Pseudomonadati</taxon>
        <taxon>Pseudomonadota</taxon>
        <taxon>Betaproteobacteria</taxon>
        <taxon>Neisseriales</taxon>
        <taxon>Neisseriaceae</taxon>
        <taxon>Eikenella</taxon>
    </lineage>
</organism>
<accession>A0A1A9RTL9</accession>
<dbReference type="EMBL" id="LXSH01000005">
    <property type="protein sequence ID" value="OAM24957.1"/>
    <property type="molecule type" value="Genomic_DNA"/>
</dbReference>
<evidence type="ECO:0000256" key="2">
    <source>
        <dbReference type="ARBA" id="ARBA00022908"/>
    </source>
</evidence>
<dbReference type="InterPro" id="IPR011010">
    <property type="entry name" value="DNA_brk_join_enz"/>
</dbReference>
<comment type="similarity">
    <text evidence="1">Belongs to the 'phage' integrase family.</text>
</comment>
<evidence type="ECO:0000256" key="3">
    <source>
        <dbReference type="ARBA" id="ARBA00023172"/>
    </source>
</evidence>
<dbReference type="RefSeq" id="WP_064104962.1">
    <property type="nucleotide sequence ID" value="NZ_LXSH01000005.1"/>
</dbReference>
<dbReference type="PANTHER" id="PTHR30629:SF2">
    <property type="entry name" value="PROPHAGE INTEGRASE INTS-RELATED"/>
    <property type="match status" value="1"/>
</dbReference>
<keyword evidence="3" id="KW-0233">DNA recombination</keyword>
<dbReference type="GO" id="GO:0003677">
    <property type="term" value="F:DNA binding"/>
    <property type="evidence" value="ECO:0007669"/>
    <property type="project" value="InterPro"/>
</dbReference>
<feature type="domain" description="Tyr recombinase" evidence="4">
    <location>
        <begin position="1"/>
        <end position="57"/>
    </location>
</feature>
<reference evidence="6" key="1">
    <citation type="submission" date="2016-05" db="EMBL/GenBank/DDBJ databases">
        <title>Draft genome of Corynebacterium afermentans subsp. afermentans LCDC 88199T.</title>
        <authorList>
            <person name="Bernier A.-M."/>
            <person name="Bernard K."/>
        </authorList>
    </citation>
    <scope>NUCLEOTIDE SEQUENCE [LARGE SCALE GENOMIC DNA]</scope>
    <source>
        <strain evidence="6">NML120819</strain>
    </source>
</reference>
<protein>
    <recommendedName>
        <fullName evidence="4">Tyr recombinase domain-containing protein</fullName>
    </recommendedName>
</protein>
<evidence type="ECO:0000313" key="6">
    <source>
        <dbReference type="Proteomes" id="UP000078103"/>
    </source>
</evidence>
<name>A0A1A9RTL9_EIKCO</name>
<proteinExistence type="inferred from homology"/>
<dbReference type="PANTHER" id="PTHR30629">
    <property type="entry name" value="PROPHAGE INTEGRASE"/>
    <property type="match status" value="1"/>
</dbReference>
<dbReference type="SUPFAM" id="SSF56349">
    <property type="entry name" value="DNA breaking-rejoining enzymes"/>
    <property type="match status" value="1"/>
</dbReference>
<dbReference type="GO" id="GO:0015074">
    <property type="term" value="P:DNA integration"/>
    <property type="evidence" value="ECO:0007669"/>
    <property type="project" value="UniProtKB-KW"/>
</dbReference>
<gene>
    <name evidence="5" type="ORF">A7P89_00710</name>
</gene>
<comment type="caution">
    <text evidence="5">The sequence shown here is derived from an EMBL/GenBank/DDBJ whole genome shotgun (WGS) entry which is preliminary data.</text>
</comment>
<sequence>MGVQFSGHDFRATAATRLFEMDYPKEQIDAQLAHAPDNSTDAAYYHAKFIRQRQEMMQTWADFVDSID</sequence>
<dbReference type="AlphaFoldDB" id="A0A1A9RTL9"/>
<keyword evidence="2" id="KW-0229">DNA integration</keyword>
<evidence type="ECO:0000313" key="5">
    <source>
        <dbReference type="EMBL" id="OAM24957.1"/>
    </source>
</evidence>
<dbReference type="InterPro" id="IPR050808">
    <property type="entry name" value="Phage_Integrase"/>
</dbReference>
<dbReference type="InterPro" id="IPR013762">
    <property type="entry name" value="Integrase-like_cat_sf"/>
</dbReference>
<dbReference type="InterPro" id="IPR002104">
    <property type="entry name" value="Integrase_catalytic"/>
</dbReference>
<dbReference type="Gene3D" id="1.10.443.10">
    <property type="entry name" value="Intergrase catalytic core"/>
    <property type="match status" value="1"/>
</dbReference>
<dbReference type="PROSITE" id="PS51898">
    <property type="entry name" value="TYR_RECOMBINASE"/>
    <property type="match status" value="1"/>
</dbReference>
<dbReference type="GO" id="GO:0006310">
    <property type="term" value="P:DNA recombination"/>
    <property type="evidence" value="ECO:0007669"/>
    <property type="project" value="UniProtKB-KW"/>
</dbReference>
<dbReference type="Pfam" id="PF00589">
    <property type="entry name" value="Phage_integrase"/>
    <property type="match status" value="1"/>
</dbReference>
<evidence type="ECO:0000259" key="4">
    <source>
        <dbReference type="PROSITE" id="PS51898"/>
    </source>
</evidence>
<evidence type="ECO:0000256" key="1">
    <source>
        <dbReference type="ARBA" id="ARBA00008857"/>
    </source>
</evidence>